<dbReference type="AlphaFoldDB" id="A0A3E0HPJ5"/>
<dbReference type="Gene3D" id="1.20.1290.10">
    <property type="entry name" value="AhpD-like"/>
    <property type="match status" value="1"/>
</dbReference>
<dbReference type="InterPro" id="IPR029032">
    <property type="entry name" value="AhpD-like"/>
</dbReference>
<dbReference type="NCBIfam" id="TIGR02425">
    <property type="entry name" value="decarb_PcaC"/>
    <property type="match status" value="1"/>
</dbReference>
<feature type="region of interest" description="Disordered" evidence="1">
    <location>
        <begin position="51"/>
        <end position="126"/>
    </location>
</feature>
<dbReference type="Pfam" id="PF08386">
    <property type="entry name" value="Abhydrolase_4"/>
    <property type="match status" value="1"/>
</dbReference>
<evidence type="ECO:0000259" key="3">
    <source>
        <dbReference type="Pfam" id="PF02627"/>
    </source>
</evidence>
<dbReference type="PANTHER" id="PTHR33570">
    <property type="entry name" value="4-CARBOXYMUCONOLACTONE DECARBOXYLASE FAMILY PROTEIN"/>
    <property type="match status" value="1"/>
</dbReference>
<evidence type="ECO:0000259" key="2">
    <source>
        <dbReference type="Pfam" id="PF00561"/>
    </source>
</evidence>
<dbReference type="PANTHER" id="PTHR33570:SF2">
    <property type="entry name" value="CARBOXYMUCONOLACTONE DECARBOXYLASE-LIKE DOMAIN-CONTAINING PROTEIN"/>
    <property type="match status" value="1"/>
</dbReference>
<dbReference type="InterPro" id="IPR029058">
    <property type="entry name" value="AB_hydrolase_fold"/>
</dbReference>
<evidence type="ECO:0000259" key="4">
    <source>
        <dbReference type="Pfam" id="PF08386"/>
    </source>
</evidence>
<keyword evidence="6" id="KW-1185">Reference proteome</keyword>
<protein>
    <submittedName>
        <fullName evidence="5">3-oxoadipate enol-lactonase/4-carboxymuconolactone decarboxylase</fullName>
    </submittedName>
</protein>
<evidence type="ECO:0000313" key="5">
    <source>
        <dbReference type="EMBL" id="REH48339.1"/>
    </source>
</evidence>
<dbReference type="SUPFAM" id="SSF53474">
    <property type="entry name" value="alpha/beta-Hydrolases"/>
    <property type="match status" value="1"/>
</dbReference>
<dbReference type="InterPro" id="IPR000073">
    <property type="entry name" value="AB_hydrolase_1"/>
</dbReference>
<sequence length="424" mass="44725">MTDYRWAGAAAGPVLVVGNSLGTTSAMWREQLPALGQTMRLLLIDHPGHGDAVSTNAAAQPPPDHAAGDRSGGEATANQHTDQPPPDASADQPSGEAAAKRSAAQPPLNGSTDQPGGEPGFTPHSIDQLGRRALGILDEAGVERAHFLGLSLGGMVGMWLAANAPERVDRLAVCCTTAYFGTPEPWRQRAAAVRADGMASIAEAVVARWVRPGYDRSWLIDMLSAIDAEGYAACCDALAELDLRPALPSITAPTLVVAGDADAATPVEHARAIADGIPNARLATVPGAHLAPLESPDAVTPLLVEHFTSVRRQVLGDAHVDRAQAATTPFTADFQDFIGRYAWGDIWTRPGLDRRTRSAITLAMLATLQHEDELAMHVRAALRNGLTVEEIKEVLLQVAVYAGVPTANRAFRIADQVLSTLDTS</sequence>
<dbReference type="SUPFAM" id="SSF69118">
    <property type="entry name" value="AhpD-like"/>
    <property type="match status" value="1"/>
</dbReference>
<dbReference type="InterPro" id="IPR013595">
    <property type="entry name" value="Pept_S33_TAP-like_C"/>
</dbReference>
<feature type="domain" description="AB hydrolase-1" evidence="2">
    <location>
        <begin position="13"/>
        <end position="209"/>
    </location>
</feature>
<evidence type="ECO:0000313" key="6">
    <source>
        <dbReference type="Proteomes" id="UP000256269"/>
    </source>
</evidence>
<accession>A0A3E0HPJ5</accession>
<organism evidence="5 6">
    <name type="scientific">Kutzneria buriramensis</name>
    <dbReference type="NCBI Taxonomy" id="1045776"/>
    <lineage>
        <taxon>Bacteria</taxon>
        <taxon>Bacillati</taxon>
        <taxon>Actinomycetota</taxon>
        <taxon>Actinomycetes</taxon>
        <taxon>Pseudonocardiales</taxon>
        <taxon>Pseudonocardiaceae</taxon>
        <taxon>Kutzneria</taxon>
    </lineage>
</organism>
<dbReference type="GO" id="GO:0051920">
    <property type="term" value="F:peroxiredoxin activity"/>
    <property type="evidence" value="ECO:0007669"/>
    <property type="project" value="InterPro"/>
</dbReference>
<dbReference type="Pfam" id="PF02627">
    <property type="entry name" value="CMD"/>
    <property type="match status" value="1"/>
</dbReference>
<dbReference type="Proteomes" id="UP000256269">
    <property type="component" value="Unassembled WGS sequence"/>
</dbReference>
<dbReference type="Gene3D" id="3.40.50.1820">
    <property type="entry name" value="alpha/beta hydrolase"/>
    <property type="match status" value="1"/>
</dbReference>
<name>A0A3E0HPJ5_9PSEU</name>
<gene>
    <name evidence="5" type="ORF">BCF44_105197</name>
</gene>
<evidence type="ECO:0000256" key="1">
    <source>
        <dbReference type="SAM" id="MobiDB-lite"/>
    </source>
</evidence>
<feature type="domain" description="Carboxymuconolactone decarboxylase-like" evidence="3">
    <location>
        <begin position="333"/>
        <end position="415"/>
    </location>
</feature>
<reference evidence="5 6" key="1">
    <citation type="submission" date="2018-08" db="EMBL/GenBank/DDBJ databases">
        <title>Genomic Encyclopedia of Archaeal and Bacterial Type Strains, Phase II (KMG-II): from individual species to whole genera.</title>
        <authorList>
            <person name="Goeker M."/>
        </authorList>
    </citation>
    <scope>NUCLEOTIDE SEQUENCE [LARGE SCALE GENOMIC DNA]</scope>
    <source>
        <strain evidence="5 6">DSM 45791</strain>
    </source>
</reference>
<dbReference type="InterPro" id="IPR003779">
    <property type="entry name" value="CMD-like"/>
</dbReference>
<dbReference type="EMBL" id="QUNO01000005">
    <property type="protein sequence ID" value="REH48339.1"/>
    <property type="molecule type" value="Genomic_DNA"/>
</dbReference>
<proteinExistence type="predicted"/>
<dbReference type="InterPro" id="IPR052512">
    <property type="entry name" value="4CMD/NDH-1_regulator"/>
</dbReference>
<feature type="domain" description="Peptidase S33 tripeptidyl aminopeptidase-like C-terminal" evidence="4">
    <location>
        <begin position="251"/>
        <end position="288"/>
    </location>
</feature>
<comment type="caution">
    <text evidence="5">The sequence shown here is derived from an EMBL/GenBank/DDBJ whole genome shotgun (WGS) entry which is preliminary data.</text>
</comment>
<dbReference type="InterPro" id="IPR012788">
    <property type="entry name" value="Decarb_PcaC"/>
</dbReference>
<dbReference type="Pfam" id="PF00561">
    <property type="entry name" value="Abhydrolase_1"/>
    <property type="match status" value="1"/>
</dbReference>